<accession>T1F9X7</accession>
<dbReference type="PROSITE" id="PS50871">
    <property type="entry name" value="C1Q"/>
    <property type="match status" value="1"/>
</dbReference>
<reference evidence="3 5" key="2">
    <citation type="journal article" date="2013" name="Nature">
        <title>Insights into bilaterian evolution from three spiralian genomes.</title>
        <authorList>
            <person name="Simakov O."/>
            <person name="Marletaz F."/>
            <person name="Cho S.J."/>
            <person name="Edsinger-Gonzales E."/>
            <person name="Havlak P."/>
            <person name="Hellsten U."/>
            <person name="Kuo D.H."/>
            <person name="Larsson T."/>
            <person name="Lv J."/>
            <person name="Arendt D."/>
            <person name="Savage R."/>
            <person name="Osoegawa K."/>
            <person name="de Jong P."/>
            <person name="Grimwood J."/>
            <person name="Chapman J.A."/>
            <person name="Shapiro H."/>
            <person name="Aerts A."/>
            <person name="Otillar R.P."/>
            <person name="Terry A.Y."/>
            <person name="Boore J.L."/>
            <person name="Grigoriev I.V."/>
            <person name="Lindberg D.R."/>
            <person name="Seaver E.C."/>
            <person name="Weisblat D.A."/>
            <person name="Putnam N.H."/>
            <person name="Rokhsar D.S."/>
        </authorList>
    </citation>
    <scope>NUCLEOTIDE SEQUENCE</scope>
</reference>
<dbReference type="KEGG" id="hro:HELRODRAFT_175937"/>
<dbReference type="GeneID" id="20205626"/>
<gene>
    <name evidence="4" type="primary">20205626</name>
    <name evidence="3" type="ORF">HELRODRAFT_175937</name>
</gene>
<keyword evidence="5" id="KW-1185">Reference proteome</keyword>
<reference evidence="5" key="1">
    <citation type="submission" date="2012-12" db="EMBL/GenBank/DDBJ databases">
        <authorList>
            <person name="Hellsten U."/>
            <person name="Grimwood J."/>
            <person name="Chapman J.A."/>
            <person name="Shapiro H."/>
            <person name="Aerts A."/>
            <person name="Otillar R.P."/>
            <person name="Terry A.Y."/>
            <person name="Boore J.L."/>
            <person name="Simakov O."/>
            <person name="Marletaz F."/>
            <person name="Cho S.-J."/>
            <person name="Edsinger-Gonzales E."/>
            <person name="Havlak P."/>
            <person name="Kuo D.-H."/>
            <person name="Larsson T."/>
            <person name="Lv J."/>
            <person name="Arendt D."/>
            <person name="Savage R."/>
            <person name="Osoegawa K."/>
            <person name="de Jong P."/>
            <person name="Lindberg D.R."/>
            <person name="Seaver E.C."/>
            <person name="Weisblat D.A."/>
            <person name="Putnam N.H."/>
            <person name="Grigoriev I.V."/>
            <person name="Rokhsar D.S."/>
        </authorList>
    </citation>
    <scope>NUCLEOTIDE SEQUENCE</scope>
</reference>
<sequence>MAWIDYKKAFDSFPQSWILEVMSIYKLPSDIRIFIENSMSNWKTRMCLYHDKDKCATIEIRKETVMLNDGVDVRPETHIRGVDVEETYRYLGMEEVGGIQQQMMKEQIQKEYNNRIRSILKTHLYAKNEVIAINSPAIPFTGLITDDNTKNNNDDNATSNSSKNQKQNNNNINNNDYNNNNNNNNANDNLPCTSHSKLTNNNYTYKTPTSQITRQQHTRTTANGKNRRSIDETEPDTPLTTTNNTNITSNSNPATPMVDLNFSSFMDKDDDDLLFEFDMNSIINSITSHSTDINRHSTHTQTIQQHHYKPNNKRTKNAIGRKQLGSNVCQLTLACSNKTAQFSSNINVLNKVTCAFFVGLMKNLGPITEHADVIFDKIITNEDDIYDKYSGRVTAPVPGIYQFHVIISAQGKHKLKIEIQWHLDS</sequence>
<dbReference type="SUPFAM" id="SSF49842">
    <property type="entry name" value="TNF-like"/>
    <property type="match status" value="1"/>
</dbReference>
<evidence type="ECO:0000313" key="3">
    <source>
        <dbReference type="EMBL" id="ESO00499.1"/>
    </source>
</evidence>
<dbReference type="InterPro" id="IPR001073">
    <property type="entry name" value="C1q_dom"/>
</dbReference>
<reference evidence="4" key="3">
    <citation type="submission" date="2015-06" db="UniProtKB">
        <authorList>
            <consortium name="EnsemblMetazoa"/>
        </authorList>
    </citation>
    <scope>IDENTIFICATION</scope>
</reference>
<feature type="compositionally biased region" description="Polar residues" evidence="1">
    <location>
        <begin position="190"/>
        <end position="224"/>
    </location>
</feature>
<feature type="region of interest" description="Disordered" evidence="1">
    <location>
        <begin position="149"/>
        <end position="254"/>
    </location>
</feature>
<dbReference type="EMBL" id="KB096945">
    <property type="protein sequence ID" value="ESO00499.1"/>
    <property type="molecule type" value="Genomic_DNA"/>
</dbReference>
<feature type="compositionally biased region" description="Low complexity" evidence="1">
    <location>
        <begin position="154"/>
        <end position="189"/>
    </location>
</feature>
<dbReference type="InterPro" id="IPR008983">
    <property type="entry name" value="Tumour_necrosis_fac-like_dom"/>
</dbReference>
<dbReference type="Gene3D" id="2.60.120.40">
    <property type="match status" value="1"/>
</dbReference>
<organism evidence="4 5">
    <name type="scientific">Helobdella robusta</name>
    <name type="common">Californian leech</name>
    <dbReference type="NCBI Taxonomy" id="6412"/>
    <lineage>
        <taxon>Eukaryota</taxon>
        <taxon>Metazoa</taxon>
        <taxon>Spiralia</taxon>
        <taxon>Lophotrochozoa</taxon>
        <taxon>Annelida</taxon>
        <taxon>Clitellata</taxon>
        <taxon>Hirudinea</taxon>
        <taxon>Rhynchobdellida</taxon>
        <taxon>Glossiphoniidae</taxon>
        <taxon>Helobdella</taxon>
    </lineage>
</organism>
<evidence type="ECO:0000256" key="1">
    <source>
        <dbReference type="SAM" id="MobiDB-lite"/>
    </source>
</evidence>
<dbReference type="HOGENOM" id="CLU_646038_0_0_1"/>
<evidence type="ECO:0000313" key="4">
    <source>
        <dbReference type="EnsemblMetazoa" id="HelroP175937"/>
    </source>
</evidence>
<name>T1F9X7_HELRO</name>
<evidence type="ECO:0000313" key="5">
    <source>
        <dbReference type="Proteomes" id="UP000015101"/>
    </source>
</evidence>
<dbReference type="OrthoDB" id="2194416at2759"/>
<proteinExistence type="predicted"/>
<dbReference type="EMBL" id="AMQM01005484">
    <property type="status" value="NOT_ANNOTATED_CDS"/>
    <property type="molecule type" value="Genomic_DNA"/>
</dbReference>
<dbReference type="PANTHER" id="PTHR35450">
    <property type="entry name" value="REVERSE TRANSCRIPTASE DOMAIN-CONTAINING PROTEIN"/>
    <property type="match status" value="1"/>
</dbReference>
<feature type="compositionally biased region" description="Low complexity" evidence="1">
    <location>
        <begin position="236"/>
        <end position="254"/>
    </location>
</feature>
<dbReference type="EnsemblMetazoa" id="HelroT175937">
    <property type="protein sequence ID" value="HelroP175937"/>
    <property type="gene ID" value="HelroG175937"/>
</dbReference>
<dbReference type="Proteomes" id="UP000015101">
    <property type="component" value="Unassembled WGS sequence"/>
</dbReference>
<protein>
    <recommendedName>
        <fullName evidence="2">C1q domain-containing protein</fullName>
    </recommendedName>
</protein>
<evidence type="ECO:0000259" key="2">
    <source>
        <dbReference type="PROSITE" id="PS50871"/>
    </source>
</evidence>
<dbReference type="InParanoid" id="T1F9X7"/>
<dbReference type="CTD" id="20205626"/>
<dbReference type="PANTHER" id="PTHR35450:SF2">
    <property type="entry name" value="REVERSE TRANSCRIPTASE DOMAIN-CONTAINING PROTEIN"/>
    <property type="match status" value="1"/>
</dbReference>
<dbReference type="RefSeq" id="XP_009021549.1">
    <property type="nucleotide sequence ID" value="XM_009023301.1"/>
</dbReference>
<dbReference type="AlphaFoldDB" id="T1F9X7"/>
<feature type="domain" description="C1q" evidence="2">
    <location>
        <begin position="349"/>
        <end position="425"/>
    </location>
</feature>
<dbReference type="Pfam" id="PF00386">
    <property type="entry name" value="C1q"/>
    <property type="match status" value="1"/>
</dbReference>